<evidence type="ECO:0000256" key="3">
    <source>
        <dbReference type="SAM" id="SignalP"/>
    </source>
</evidence>
<accession>A0A2K9YD26</accession>
<dbReference type="InterPro" id="IPR029052">
    <property type="entry name" value="Metallo-depent_PP-like"/>
</dbReference>
<dbReference type="SUPFAM" id="SSF56300">
    <property type="entry name" value="Metallo-dependent phosphatases"/>
    <property type="match status" value="1"/>
</dbReference>
<dbReference type="InterPro" id="IPR041805">
    <property type="entry name" value="ASMase/PPN1_MPP"/>
</dbReference>
<keyword evidence="2" id="KW-0325">Glycoprotein</keyword>
<feature type="chain" id="PRO_5014947172" evidence="3">
    <location>
        <begin position="23"/>
        <end position="692"/>
    </location>
</feature>
<dbReference type="PANTHER" id="PTHR10340">
    <property type="entry name" value="SPHINGOMYELIN PHOSPHODIESTERASE"/>
    <property type="match status" value="1"/>
</dbReference>
<feature type="signal peptide" evidence="3">
    <location>
        <begin position="1"/>
        <end position="22"/>
    </location>
</feature>
<dbReference type="GO" id="GO:0008081">
    <property type="term" value="F:phosphoric diester hydrolase activity"/>
    <property type="evidence" value="ECO:0007669"/>
    <property type="project" value="TreeGrafter"/>
</dbReference>
<evidence type="ECO:0000256" key="1">
    <source>
        <dbReference type="ARBA" id="ARBA00022801"/>
    </source>
</evidence>
<organism evidence="5">
    <name type="scientific">Cladonia uncialis subsp. uncialis</name>
    <dbReference type="NCBI Taxonomy" id="180999"/>
    <lineage>
        <taxon>Eukaryota</taxon>
        <taxon>Fungi</taxon>
        <taxon>Dikarya</taxon>
        <taxon>Ascomycota</taxon>
        <taxon>Pezizomycotina</taxon>
        <taxon>Lecanoromycetes</taxon>
        <taxon>OSLEUM clade</taxon>
        <taxon>Lecanoromycetidae</taxon>
        <taxon>Lecanorales</taxon>
        <taxon>Lecanorineae</taxon>
        <taxon>Cladoniaceae</taxon>
        <taxon>Cladonia</taxon>
    </lineage>
</organism>
<dbReference type="AlphaFoldDB" id="A0A2K9YD26"/>
<keyword evidence="3" id="KW-0732">Signal</keyword>
<feature type="domain" description="Calcineurin-like phosphoesterase" evidence="4">
    <location>
        <begin position="239"/>
        <end position="521"/>
    </location>
</feature>
<dbReference type="CDD" id="cd00842">
    <property type="entry name" value="MPP_ASMase"/>
    <property type="match status" value="1"/>
</dbReference>
<dbReference type="InterPro" id="IPR004843">
    <property type="entry name" value="Calcineurin-like_PHP"/>
</dbReference>
<evidence type="ECO:0000256" key="2">
    <source>
        <dbReference type="ARBA" id="ARBA00023180"/>
    </source>
</evidence>
<dbReference type="PANTHER" id="PTHR10340:SF27">
    <property type="entry name" value="ACL091CP"/>
    <property type="match status" value="1"/>
</dbReference>
<name>A0A2K9YD26_CLAUC</name>
<evidence type="ECO:0000313" key="5">
    <source>
        <dbReference type="EMBL" id="AUW30718.1"/>
    </source>
</evidence>
<dbReference type="EMBL" id="MG777470">
    <property type="protein sequence ID" value="AUW30718.1"/>
    <property type="molecule type" value="Genomic_DNA"/>
</dbReference>
<proteinExistence type="predicted"/>
<evidence type="ECO:0000259" key="4">
    <source>
        <dbReference type="Pfam" id="PF00149"/>
    </source>
</evidence>
<dbReference type="Pfam" id="PF00149">
    <property type="entry name" value="Metallophos"/>
    <property type="match status" value="1"/>
</dbReference>
<protein>
    <submittedName>
        <fullName evidence="5">Putative metallo-dependent phosphatase</fullName>
    </submittedName>
</protein>
<keyword evidence="1" id="KW-0378">Hydrolase</keyword>
<sequence>MPLQLLHTLVMLPLLMSYVTQAQQPSSIPGSSAYTVSAGFPTSVFPSYYQQPGATSEPQPALFDPVLNITFPLNLTNPDTIPTVDNDPIYYPPAQANLSSGEAAALVKQAIANVSGIITGDTITGNCSKCQAALAVVKVVAQQAPSNVPSMLVTLCETYAFASNTSCVDTYSATSDGGYLTQVLAFADVSGLDGQYICSELSSSFCKLPTASPLDVTNLFPKPKPANAHAPPASGKRVKVLHLSDFHLDPRYAVASEANCSASLCCRTNVHASGKSIGQVESPAPLYGAYECDTPYYLGLAALQSIGPLTGTHGGKDPVAWTLYTGDLVSHDTANQLSRAYVDYAEVSIYDMFKEYIGSPVFAVLGNHDTNPVAFDAPHSLPGNLSTQFSWSYDHISSLWQHNGWIDSTTASEAKLHYGAYSTKNQYGLRIITLNTDFWYKSNYLAYINTSNPDVSGMLGFLIQELQSAEDSGERVWILGHVLPGWDGTNPLPNPTNLFYQIVDRYSPHVIANVFFGHTHEDQVMIYYANNGTNQSSDNALTTGWICPSVTPLTNLNSGFRMYEVDTGSFDIYEAYTWYSAVSSFPDLNPSKTGPTFEFEYSTRDAYIDWPESSPLDAKFWHAVTEAMQTNITMIEQFNTYQGKSSVMTPNCSTTACQAAKVCYMRSGSEPLGRQCPQGYGSVQSAFDPPTS</sequence>
<dbReference type="Gene3D" id="3.60.21.10">
    <property type="match status" value="1"/>
</dbReference>
<reference evidence="5" key="1">
    <citation type="submission" date="2017-12" db="EMBL/GenBank/DDBJ databases">
        <title>Genome Sequencing Reveals a Rich Biosynthetic Potential.</title>
        <authorList>
            <person name="Bertrand R.L."/>
            <person name="Abdel-Hameed M.E."/>
            <person name="Sorensen J.L."/>
        </authorList>
    </citation>
    <scope>NUCLEOTIDE SEQUENCE</scope>
</reference>